<dbReference type="AlphaFoldDB" id="A0A139I938"/>
<feature type="compositionally biased region" description="Acidic residues" evidence="1">
    <location>
        <begin position="528"/>
        <end position="545"/>
    </location>
</feature>
<feature type="compositionally biased region" description="Polar residues" evidence="1">
    <location>
        <begin position="422"/>
        <end position="438"/>
    </location>
</feature>
<sequence length="1099" mass="117658">MPKGLSLKAFGRRKSSGNALDLGLPADAGGTAPPEQSSFRVLEREDKKSLSYNNEKPHRPFASPLNTLRGKSVDDLRRAQKGSAGNSTRNYPAWPLNGARGSGGTTNSGSSGFYESSGASARHSSTSTLPSSLDQDKTPDDDELYPVRKPHTTTGMYRTLPPAADEPPPPPKFTSKLRTFSFGGKHHRGASRDDVPPVPPPQIDSAPPLPPPPAQPTRSHSPFRERAMTTSSYASTAVPPRTELRLDDPDFGNDDFSNMFDSLKKEPAREPSPINSFHRTESEPMYPPRTQSRNALTPSPNPQNISRKNSASPYSFDDESSNDGLLHSPAFSSPALPDGGPSGAVRNGITQAFLGNSKSGYSRVPERYTSPGPERDSQESLAGLMISKSKEKEPAYSIRQAHVEDEDPWVRKVELRDGPLPQLSTSPKRLTASNTGKQSLAGPSRGGAISPSSAGDSALESNTTTPRAARKLNVFSEDSMFDSSPNGPASRAIQPGAGHQRTESGTIKKMTKAQFNALQRQNESSAEQSEEEEHSGDDYDDDDEIERARKMASQRQKQEANMSVYRQQMKKVTGGGPTDLPSSTASTVRPTLDQRSSSASVNGGGMGLHFGGIGGAPPADTQRGKDDDDDDDDVPLGILQAHGFPSSSRPPTRQGENDMAHQRRTSASGSTVIGGGAGQGNLPPFARRLPADPYFGAGLVTASTRESLAMNGSGASVVGVPPSAPPHMMQQQMPPSMPQPPSMGHPGGLVGVIAGEERARAARRGSPNPAVLMGQNMPLPSNMNMPPMPRTMSMGNLPPPSVYNPSGYPPMPPMPQMGMPGMVPMPMPQQQDPGSQQMQQFMQMQMQVMQNMLNMQQMQMGQPVTPSPRAQTHQQQQQTGDYLGVNVNHQNRPMSMASQASNQFGPPPSLANQGRSMTMMNPPSGWGSAANPTGPRPNSVMPLSNGYAPSVQGLNIPGGAPANAYAPSIAPSERSNVGQPSRYRPVTQSGGGAPRTQSMTSNLTLQPFQKQQTSPNLPGTPFNAKEVQTPKQTIRIVDKPKGAPKVAARPMDEDDDDGWADMKKSREAKKKSKWSFKKDKSASHSTNEPALSDMYTNLD</sequence>
<feature type="compositionally biased region" description="Low complexity" evidence="1">
    <location>
        <begin position="723"/>
        <end position="734"/>
    </location>
</feature>
<protein>
    <submittedName>
        <fullName evidence="2">Uncharacterized protein</fullName>
    </submittedName>
</protein>
<dbReference type="STRING" id="113226.A0A139I938"/>
<feature type="compositionally biased region" description="Pro residues" evidence="1">
    <location>
        <begin position="196"/>
        <end position="215"/>
    </location>
</feature>
<feature type="compositionally biased region" description="Polar residues" evidence="1">
    <location>
        <begin position="513"/>
        <end position="522"/>
    </location>
</feature>
<feature type="compositionally biased region" description="Basic residues" evidence="1">
    <location>
        <begin position="1066"/>
        <end position="1075"/>
    </location>
</feature>
<dbReference type="OrthoDB" id="5396252at2759"/>
<name>A0A139I938_9PEZI</name>
<feature type="compositionally biased region" description="Low complexity" evidence="1">
    <location>
        <begin position="107"/>
        <end position="128"/>
    </location>
</feature>
<feature type="compositionally biased region" description="Polar residues" evidence="1">
    <location>
        <begin position="1084"/>
        <end position="1099"/>
    </location>
</feature>
<feature type="compositionally biased region" description="Gly residues" evidence="1">
    <location>
        <begin position="602"/>
        <end position="615"/>
    </location>
</feature>
<dbReference type="Proteomes" id="UP000073492">
    <property type="component" value="Unassembled WGS sequence"/>
</dbReference>
<accession>A0A139I938</accession>
<evidence type="ECO:0000313" key="2">
    <source>
        <dbReference type="EMBL" id="KXT11244.1"/>
    </source>
</evidence>
<proteinExistence type="predicted"/>
<feature type="compositionally biased region" description="Polar residues" evidence="1">
    <location>
        <begin position="450"/>
        <end position="466"/>
    </location>
</feature>
<feature type="region of interest" description="Disordered" evidence="1">
    <location>
        <begin position="1"/>
        <end position="685"/>
    </location>
</feature>
<feature type="compositionally biased region" description="Polar residues" evidence="1">
    <location>
        <begin position="289"/>
        <end position="313"/>
    </location>
</feature>
<feature type="compositionally biased region" description="Polar residues" evidence="1">
    <location>
        <begin position="995"/>
        <end position="1017"/>
    </location>
</feature>
<evidence type="ECO:0000313" key="3">
    <source>
        <dbReference type="Proteomes" id="UP000073492"/>
    </source>
</evidence>
<gene>
    <name evidence="2" type="ORF">AC579_6997</name>
</gene>
<dbReference type="PANTHER" id="PTHR42068:SF1">
    <property type="entry name" value="YALI0B18964P"/>
    <property type="match status" value="1"/>
</dbReference>
<dbReference type="EMBL" id="LFZO01000213">
    <property type="protein sequence ID" value="KXT11244.1"/>
    <property type="molecule type" value="Genomic_DNA"/>
</dbReference>
<feature type="compositionally biased region" description="Basic and acidic residues" evidence="1">
    <location>
        <begin position="408"/>
        <end position="417"/>
    </location>
</feature>
<comment type="caution">
    <text evidence="2">The sequence shown here is derived from an EMBL/GenBank/DDBJ whole genome shotgun (WGS) entry which is preliminary data.</text>
</comment>
<reference evidence="2 3" key="1">
    <citation type="submission" date="2015-07" db="EMBL/GenBank/DDBJ databases">
        <title>Comparative genomics of the Sigatoka disease complex on banana suggests a link between parallel evolutionary changes in Pseudocercospora fijiensis and Pseudocercospora eumusae and increased virulence on the banana host.</title>
        <authorList>
            <person name="Chang T.-C."/>
            <person name="Salvucci A."/>
            <person name="Crous P.W."/>
            <person name="Stergiopoulos I."/>
        </authorList>
    </citation>
    <scope>NUCLEOTIDE SEQUENCE [LARGE SCALE GENOMIC DNA]</scope>
    <source>
        <strain evidence="2 3">CBS 116634</strain>
    </source>
</reference>
<evidence type="ECO:0000256" key="1">
    <source>
        <dbReference type="SAM" id="MobiDB-lite"/>
    </source>
</evidence>
<feature type="compositionally biased region" description="Polar residues" evidence="1">
    <location>
        <begin position="553"/>
        <end position="566"/>
    </location>
</feature>
<feature type="region of interest" description="Disordered" evidence="1">
    <location>
        <begin position="723"/>
        <end position="742"/>
    </location>
</feature>
<organism evidence="2 3">
    <name type="scientific">Pseudocercospora musae</name>
    <dbReference type="NCBI Taxonomy" id="113226"/>
    <lineage>
        <taxon>Eukaryota</taxon>
        <taxon>Fungi</taxon>
        <taxon>Dikarya</taxon>
        <taxon>Ascomycota</taxon>
        <taxon>Pezizomycotina</taxon>
        <taxon>Dothideomycetes</taxon>
        <taxon>Dothideomycetidae</taxon>
        <taxon>Mycosphaerellales</taxon>
        <taxon>Mycosphaerellaceae</taxon>
        <taxon>Pseudocercospora</taxon>
    </lineage>
</organism>
<feature type="compositionally biased region" description="Polar residues" evidence="1">
    <location>
        <begin position="580"/>
        <end position="601"/>
    </location>
</feature>
<dbReference type="PANTHER" id="PTHR42068">
    <property type="entry name" value="YALI0B18964P"/>
    <property type="match status" value="1"/>
</dbReference>
<feature type="region of interest" description="Disordered" evidence="1">
    <location>
        <begin position="956"/>
        <end position="1099"/>
    </location>
</feature>
<feature type="region of interest" description="Disordered" evidence="1">
    <location>
        <begin position="920"/>
        <end position="944"/>
    </location>
</feature>
<feature type="compositionally biased region" description="Polar residues" evidence="1">
    <location>
        <begin position="348"/>
        <end position="360"/>
    </location>
</feature>
<keyword evidence="3" id="KW-1185">Reference proteome</keyword>